<dbReference type="AlphaFoldDB" id="A0A915EFD7"/>
<keyword evidence="1" id="KW-1185">Reference proteome</keyword>
<dbReference type="Proteomes" id="UP000887574">
    <property type="component" value="Unplaced"/>
</dbReference>
<protein>
    <submittedName>
        <fullName evidence="2">Secreted protein</fullName>
    </submittedName>
</protein>
<reference evidence="2" key="1">
    <citation type="submission" date="2022-11" db="UniProtKB">
        <authorList>
            <consortium name="WormBaseParasite"/>
        </authorList>
    </citation>
    <scope>IDENTIFICATION</scope>
</reference>
<accession>A0A915EFD7</accession>
<name>A0A915EFD7_9BILA</name>
<dbReference type="WBParaSite" id="jg5295">
    <property type="protein sequence ID" value="jg5295"/>
    <property type="gene ID" value="jg5295"/>
</dbReference>
<evidence type="ECO:0000313" key="1">
    <source>
        <dbReference type="Proteomes" id="UP000887574"/>
    </source>
</evidence>
<proteinExistence type="predicted"/>
<sequence>MSGMPASRFPMPAFSCCLAAVGFRSCVMVVRMWITIVRTATLSLEDARLPRREQETFRCAWLSVTEYSVVTESRGWEWIDAQPQDQPRPLHRH</sequence>
<evidence type="ECO:0000313" key="2">
    <source>
        <dbReference type="WBParaSite" id="jg5295"/>
    </source>
</evidence>
<organism evidence="1 2">
    <name type="scientific">Ditylenchus dipsaci</name>
    <dbReference type="NCBI Taxonomy" id="166011"/>
    <lineage>
        <taxon>Eukaryota</taxon>
        <taxon>Metazoa</taxon>
        <taxon>Ecdysozoa</taxon>
        <taxon>Nematoda</taxon>
        <taxon>Chromadorea</taxon>
        <taxon>Rhabditida</taxon>
        <taxon>Tylenchina</taxon>
        <taxon>Tylenchomorpha</taxon>
        <taxon>Sphaerularioidea</taxon>
        <taxon>Anguinidae</taxon>
        <taxon>Anguininae</taxon>
        <taxon>Ditylenchus</taxon>
    </lineage>
</organism>